<protein>
    <recommendedName>
        <fullName evidence="6">Sugar phosphate transporter domain-containing protein</fullName>
    </recommendedName>
</protein>
<gene>
    <name evidence="3" type="ORF">PGLA2088_LOCUS11240</name>
    <name evidence="4" type="ORF">PGLA2088_LOCUS16223</name>
</gene>
<feature type="transmembrane region" description="Helical" evidence="1">
    <location>
        <begin position="418"/>
        <end position="438"/>
    </location>
</feature>
<feature type="transmembrane region" description="Helical" evidence="1">
    <location>
        <begin position="393"/>
        <end position="411"/>
    </location>
</feature>
<dbReference type="EMBL" id="CAJNNW010012909">
    <property type="protein sequence ID" value="CAE8654837.1"/>
    <property type="molecule type" value="Genomic_DNA"/>
</dbReference>
<dbReference type="EMBL" id="CAJNNW010020490">
    <property type="protein sequence ID" value="CAE8666336.1"/>
    <property type="molecule type" value="Genomic_DNA"/>
</dbReference>
<feature type="transmembrane region" description="Helical" evidence="1">
    <location>
        <begin position="639"/>
        <end position="658"/>
    </location>
</feature>
<proteinExistence type="predicted"/>
<accession>A0A813IKD7</accession>
<keyword evidence="2" id="KW-0732">Signal</keyword>
<organism evidence="3 5">
    <name type="scientific">Polarella glacialis</name>
    <name type="common">Dinoflagellate</name>
    <dbReference type="NCBI Taxonomy" id="89957"/>
    <lineage>
        <taxon>Eukaryota</taxon>
        <taxon>Sar</taxon>
        <taxon>Alveolata</taxon>
        <taxon>Dinophyceae</taxon>
        <taxon>Suessiales</taxon>
        <taxon>Suessiaceae</taxon>
        <taxon>Polarella</taxon>
    </lineage>
</organism>
<feature type="transmembrane region" description="Helical" evidence="1">
    <location>
        <begin position="742"/>
        <end position="763"/>
    </location>
</feature>
<comment type="caution">
    <text evidence="3">The sequence shown here is derived from an EMBL/GenBank/DDBJ whole genome shotgun (WGS) entry which is preliminary data.</text>
</comment>
<feature type="transmembrane region" description="Helical" evidence="1">
    <location>
        <begin position="775"/>
        <end position="795"/>
    </location>
</feature>
<feature type="transmembrane region" description="Helical" evidence="1">
    <location>
        <begin position="715"/>
        <end position="736"/>
    </location>
</feature>
<feature type="chain" id="PRO_5036222111" description="Sugar phosphate transporter domain-containing protein" evidence="2">
    <location>
        <begin position="22"/>
        <end position="806"/>
    </location>
</feature>
<feature type="transmembrane region" description="Helical" evidence="1">
    <location>
        <begin position="686"/>
        <end position="708"/>
    </location>
</feature>
<reference evidence="3" key="1">
    <citation type="submission" date="2021-02" db="EMBL/GenBank/DDBJ databases">
        <authorList>
            <person name="Dougan E. K."/>
            <person name="Rhodes N."/>
            <person name="Thang M."/>
            <person name="Chan C."/>
        </authorList>
    </citation>
    <scope>NUCLEOTIDE SEQUENCE</scope>
</reference>
<keyword evidence="1" id="KW-1133">Transmembrane helix</keyword>
<feature type="signal peptide" evidence="2">
    <location>
        <begin position="1"/>
        <end position="21"/>
    </location>
</feature>
<name>A0A813IKD7_POLGL</name>
<feature type="transmembrane region" description="Helical" evidence="1">
    <location>
        <begin position="499"/>
        <end position="516"/>
    </location>
</feature>
<evidence type="ECO:0000313" key="3">
    <source>
        <dbReference type="EMBL" id="CAE8654837.1"/>
    </source>
</evidence>
<evidence type="ECO:0000256" key="1">
    <source>
        <dbReference type="SAM" id="Phobius"/>
    </source>
</evidence>
<dbReference type="Proteomes" id="UP000626109">
    <property type="component" value="Unassembled WGS sequence"/>
</dbReference>
<keyword evidence="1" id="KW-0472">Membrane</keyword>
<evidence type="ECO:0000313" key="4">
    <source>
        <dbReference type="EMBL" id="CAE8666336.1"/>
    </source>
</evidence>
<feature type="transmembrane region" description="Helical" evidence="1">
    <location>
        <begin position="458"/>
        <end position="478"/>
    </location>
</feature>
<evidence type="ECO:0000256" key="2">
    <source>
        <dbReference type="SAM" id="SignalP"/>
    </source>
</evidence>
<evidence type="ECO:0000313" key="5">
    <source>
        <dbReference type="Proteomes" id="UP000626109"/>
    </source>
</evidence>
<feature type="transmembrane region" description="Helical" evidence="1">
    <location>
        <begin position="567"/>
        <end position="585"/>
    </location>
</feature>
<sequence length="806" mass="88929">MDLFLFFVFGCCFSVLGTAEASPALSPERFKQLREGYANNYSNNNNNNSNNNRPDWVSARRVSARPATNGVLLPCESVEEEDRLSKDAGISIFVPGVGSAKAAAAVQKNLVEFMRGPGAEGLPWDCKIYVYKNDIELPLNASGFAPCEIVRHQGAWMDHWRVFVPSDKPYVVQWLDSIQMDPNVNMKRMIATMAKNNLQLISPAYNSSYWELMHPAALPRKDNAIGRVTDFVEFQVIIFSRASFRCLQSVIEETPTIHLGWGVYFIFPKLCCARVGILDVMTQSKWRKEKLYDGKEAGREMVETLRKFPLEVLSGGHKPGLRHDSPCWSFHEQPEAAATTEAATTGAAATTIITATTTTKHNWSEPVQHNWIEPVTHNWSGTFEEEDTFEDTILLWKILAVPSVALLVGVVQKSSNNMPTCGTFLIFFGAQSFLTLYMKNVLSQSVVAHGLKGLPAPFAVTGMQQLVSFLVLVLLLKVSRTTTTSGMQYKPKGLESWNQLRATVGLAACFVLNIGLNNLSLSLLDLSVNLAIRSTAPFTALLVHLAVSSYTSSTAQQQAQQQYKSPAYIILVLAGTISSTVLAVAKSKRQSSMAYVELDSNFVLGVSAGSLSIFFASVELVLVSKFVTDFGFKLNPLDTVLHVAVPASLLLTPFVFYYKHPVSWFQDRLMTDWEVLRLAADLNPSVIFLALGSGLLAVGYNIFLYTMVQDFSPHLAALSSNFNKVVTVCISIGLAVEQMQSYPWNYVMMGAMASGFCSFAGIGFLTQARPSNPKVLVVVVVVLGVSQLLAYIYIIEQVISSVRHRR</sequence>
<dbReference type="AlphaFoldDB" id="A0A813IKD7"/>
<keyword evidence="1" id="KW-0812">Transmembrane</keyword>
<feature type="transmembrane region" description="Helical" evidence="1">
    <location>
        <begin position="605"/>
        <end position="627"/>
    </location>
</feature>
<evidence type="ECO:0008006" key="6">
    <source>
        <dbReference type="Google" id="ProtNLM"/>
    </source>
</evidence>